<dbReference type="STRING" id="1618545.US53_C0054G0001"/>
<reference evidence="2 3" key="1">
    <citation type="journal article" date="2015" name="Nature">
        <title>rRNA introns, odd ribosomes, and small enigmatic genomes across a large radiation of phyla.</title>
        <authorList>
            <person name="Brown C.T."/>
            <person name="Hug L.A."/>
            <person name="Thomas B.C."/>
            <person name="Sharon I."/>
            <person name="Castelle C.J."/>
            <person name="Singh A."/>
            <person name="Wilkins M.J."/>
            <person name="Williams K.H."/>
            <person name="Banfield J.F."/>
        </authorList>
    </citation>
    <scope>NUCLEOTIDE SEQUENCE [LARGE SCALE GENOMIC DNA]</scope>
</reference>
<evidence type="ECO:0000313" key="2">
    <source>
        <dbReference type="EMBL" id="KKQ36388.1"/>
    </source>
</evidence>
<keyword evidence="1" id="KW-1133">Transmembrane helix</keyword>
<evidence type="ECO:0000256" key="1">
    <source>
        <dbReference type="SAM" id="Phobius"/>
    </source>
</evidence>
<name>A0A0G0GZH6_9BACT</name>
<keyword evidence="1" id="KW-0812">Transmembrane</keyword>
<evidence type="ECO:0000313" key="3">
    <source>
        <dbReference type="Proteomes" id="UP000034591"/>
    </source>
</evidence>
<dbReference type="Proteomes" id="UP000034591">
    <property type="component" value="Unassembled WGS sequence"/>
</dbReference>
<dbReference type="EMBL" id="LBTI01000054">
    <property type="protein sequence ID" value="KKQ36388.1"/>
    <property type="molecule type" value="Genomic_DNA"/>
</dbReference>
<accession>A0A0G0GZH6</accession>
<comment type="caution">
    <text evidence="2">The sequence shown here is derived from an EMBL/GenBank/DDBJ whole genome shotgun (WGS) entry which is preliminary data.</text>
</comment>
<feature type="transmembrane region" description="Helical" evidence="1">
    <location>
        <begin position="12"/>
        <end position="34"/>
    </location>
</feature>
<dbReference type="InterPro" id="IPR021682">
    <property type="entry name" value="DUF2933"/>
</dbReference>
<evidence type="ECO:0008006" key="4">
    <source>
        <dbReference type="Google" id="ProtNLM"/>
    </source>
</evidence>
<sequence length="65" mass="7134">MKQNFPPKNSKPISKTIGICIVLLVAAVIAVSVFKVPVKSLLTYGILLACPLLHFFMMRGDGHEH</sequence>
<dbReference type="Pfam" id="PF11666">
    <property type="entry name" value="DUF2933"/>
    <property type="match status" value="1"/>
</dbReference>
<proteinExistence type="predicted"/>
<protein>
    <recommendedName>
        <fullName evidence="4">DUF2933 domain-containing protein</fullName>
    </recommendedName>
</protein>
<dbReference type="AlphaFoldDB" id="A0A0G0GZH6"/>
<gene>
    <name evidence="2" type="ORF">US53_C0054G0001</name>
</gene>
<keyword evidence="1" id="KW-0472">Membrane</keyword>
<feature type="transmembrane region" description="Helical" evidence="1">
    <location>
        <begin position="40"/>
        <end position="58"/>
    </location>
</feature>
<organism evidence="2 3">
    <name type="scientific">Candidatus Woesebacteria bacterium GW2011_GWA1_37_7</name>
    <dbReference type="NCBI Taxonomy" id="1618545"/>
    <lineage>
        <taxon>Bacteria</taxon>
        <taxon>Candidatus Woeseibacteriota</taxon>
    </lineage>
</organism>